<feature type="transmembrane region" description="Helical" evidence="6">
    <location>
        <begin position="51"/>
        <end position="72"/>
    </location>
</feature>
<keyword evidence="4 6" id="KW-1133">Transmembrane helix</keyword>
<evidence type="ECO:0000313" key="8">
    <source>
        <dbReference type="EMBL" id="HCA03979.1"/>
    </source>
</evidence>
<dbReference type="GO" id="GO:0009055">
    <property type="term" value="F:electron transfer activity"/>
    <property type="evidence" value="ECO:0007669"/>
    <property type="project" value="InterPro"/>
</dbReference>
<feature type="transmembrane region" description="Helical" evidence="6">
    <location>
        <begin position="209"/>
        <end position="227"/>
    </location>
</feature>
<dbReference type="PANTHER" id="PTHR30485">
    <property type="entry name" value="NI/FE-HYDROGENASE 1 B-TYPE CYTOCHROME SUBUNIT"/>
    <property type="match status" value="1"/>
</dbReference>
<evidence type="ECO:0000259" key="7">
    <source>
        <dbReference type="Pfam" id="PF01292"/>
    </source>
</evidence>
<evidence type="ECO:0000256" key="3">
    <source>
        <dbReference type="ARBA" id="ARBA00022692"/>
    </source>
</evidence>
<feature type="domain" description="Cytochrome b561 bacterial/Ni-hydrogenase" evidence="7">
    <location>
        <begin position="10"/>
        <end position="188"/>
    </location>
</feature>
<dbReference type="SUPFAM" id="SSF81342">
    <property type="entry name" value="Transmembrane di-heme cytochromes"/>
    <property type="match status" value="1"/>
</dbReference>
<organism evidence="8">
    <name type="scientific">Halomonas campaniensis</name>
    <dbReference type="NCBI Taxonomy" id="213554"/>
    <lineage>
        <taxon>Bacteria</taxon>
        <taxon>Pseudomonadati</taxon>
        <taxon>Pseudomonadota</taxon>
        <taxon>Gammaproteobacteria</taxon>
        <taxon>Oceanospirillales</taxon>
        <taxon>Halomonadaceae</taxon>
        <taxon>Halomonas</taxon>
    </lineage>
</organism>
<evidence type="ECO:0000256" key="2">
    <source>
        <dbReference type="ARBA" id="ARBA00022475"/>
    </source>
</evidence>
<evidence type="ECO:0000256" key="5">
    <source>
        <dbReference type="ARBA" id="ARBA00023136"/>
    </source>
</evidence>
<dbReference type="GO" id="GO:0022904">
    <property type="term" value="P:respiratory electron transport chain"/>
    <property type="evidence" value="ECO:0007669"/>
    <property type="project" value="InterPro"/>
</dbReference>
<feature type="transmembrane region" description="Helical" evidence="6">
    <location>
        <begin position="105"/>
        <end position="127"/>
    </location>
</feature>
<dbReference type="EMBL" id="DOTR01000101">
    <property type="protein sequence ID" value="HCA03979.1"/>
    <property type="molecule type" value="Genomic_DNA"/>
</dbReference>
<dbReference type="PANTHER" id="PTHR30485:SF2">
    <property type="entry name" value="BLL0597 PROTEIN"/>
    <property type="match status" value="1"/>
</dbReference>
<dbReference type="InterPro" id="IPR016174">
    <property type="entry name" value="Di-haem_cyt_TM"/>
</dbReference>
<dbReference type="Gene3D" id="1.20.950.20">
    <property type="entry name" value="Transmembrane di-heme cytochromes, Chain C"/>
    <property type="match status" value="1"/>
</dbReference>
<name>A0A3D0KLC6_9GAMM</name>
<reference evidence="8" key="1">
    <citation type="journal article" date="2018" name="Nat. Biotechnol.">
        <title>A standardized bacterial taxonomy based on genome phylogeny substantially revises the tree of life.</title>
        <authorList>
            <person name="Parks D.H."/>
            <person name="Chuvochina M."/>
            <person name="Waite D.W."/>
            <person name="Rinke C."/>
            <person name="Skarshewski A."/>
            <person name="Chaumeil P.A."/>
            <person name="Hugenholtz P."/>
        </authorList>
    </citation>
    <scope>NUCLEOTIDE SEQUENCE [LARGE SCALE GENOMIC DNA]</scope>
    <source>
        <strain evidence="8">UBA11284</strain>
    </source>
</reference>
<keyword evidence="2" id="KW-1003">Cell membrane</keyword>
<dbReference type="Pfam" id="PF01292">
    <property type="entry name" value="Ni_hydr_CYTB"/>
    <property type="match status" value="1"/>
</dbReference>
<gene>
    <name evidence="8" type="ORF">DEO68_17870</name>
</gene>
<comment type="subcellular location">
    <subcellularLocation>
        <location evidence="1">Cell membrane</location>
        <topology evidence="1">Multi-pass membrane protein</topology>
    </subcellularLocation>
</comment>
<keyword evidence="3 6" id="KW-0812">Transmembrane</keyword>
<dbReference type="InterPro" id="IPR011577">
    <property type="entry name" value="Cyt_b561_bac/Ni-Hgenase"/>
</dbReference>
<feature type="transmembrane region" description="Helical" evidence="6">
    <location>
        <begin position="9"/>
        <end position="31"/>
    </location>
</feature>
<evidence type="ECO:0000256" key="4">
    <source>
        <dbReference type="ARBA" id="ARBA00022989"/>
    </source>
</evidence>
<feature type="transmembrane region" description="Helical" evidence="6">
    <location>
        <begin position="159"/>
        <end position="176"/>
    </location>
</feature>
<evidence type="ECO:0000256" key="6">
    <source>
        <dbReference type="SAM" id="Phobius"/>
    </source>
</evidence>
<dbReference type="GO" id="GO:0005886">
    <property type="term" value="C:plasma membrane"/>
    <property type="evidence" value="ECO:0007669"/>
    <property type="project" value="UniProtKB-SubCell"/>
</dbReference>
<keyword evidence="5 6" id="KW-0472">Membrane</keyword>
<dbReference type="AlphaFoldDB" id="A0A3D0KLC6"/>
<dbReference type="GO" id="GO:0020037">
    <property type="term" value="F:heme binding"/>
    <property type="evidence" value="ECO:0007669"/>
    <property type="project" value="TreeGrafter"/>
</dbReference>
<dbReference type="InterPro" id="IPR051542">
    <property type="entry name" value="Hydrogenase_cytochrome"/>
</dbReference>
<evidence type="ECO:0000256" key="1">
    <source>
        <dbReference type="ARBA" id="ARBA00004651"/>
    </source>
</evidence>
<accession>A0A3D0KLC6</accession>
<proteinExistence type="predicted"/>
<comment type="caution">
    <text evidence="8">The sequence shown here is derived from an EMBL/GenBank/DDBJ whole genome shotgun (WGS) entry which is preliminary data.</text>
</comment>
<protein>
    <submittedName>
        <fullName evidence="8">Cytochrome B</fullName>
    </submittedName>
</protein>
<sequence>MQNERKQLAVWDVFVRLFHWCLLAAVAISFYTAKTNGAPFLFPIEAHAQAGYLIIGLLIFRVIWGVSGPIYARFSTFVYGPKNTAIYANALLKRRAPRYASHNPLGGWMVVLLLLSLSFQAVSGLFLSDDIFFQGPLYGLLGRDISSELASLHSLNSDVLLILIAIHVAGIVVHALQGENLVAAMVTGIKRFNSEPIDIKPARRTKHRLFALGAFLVAAGVCGWLWFYPY</sequence>